<organism evidence="2">
    <name type="scientific">marine sediment metagenome</name>
    <dbReference type="NCBI Taxonomy" id="412755"/>
    <lineage>
        <taxon>unclassified sequences</taxon>
        <taxon>metagenomes</taxon>
        <taxon>ecological metagenomes</taxon>
    </lineage>
</organism>
<dbReference type="Pfam" id="PF21248">
    <property type="entry name" value="SoFic-like_C"/>
    <property type="match status" value="1"/>
</dbReference>
<proteinExistence type="predicted"/>
<gene>
    <name evidence="2" type="ORF">LCGC14_1690290</name>
</gene>
<protein>
    <recommendedName>
        <fullName evidence="1">Adenylyltransferase SoFic-like C-terminal domain-containing protein</fullName>
    </recommendedName>
</protein>
<sequence>MGLKESFSGPRKNGNAKRQTAAEYLKELEKIGILKSKKVGTAKLYLNVKLYEMLSN</sequence>
<evidence type="ECO:0000259" key="1">
    <source>
        <dbReference type="Pfam" id="PF21248"/>
    </source>
</evidence>
<dbReference type="InterPro" id="IPR048770">
    <property type="entry name" value="SoFic-like_C"/>
</dbReference>
<evidence type="ECO:0000313" key="2">
    <source>
        <dbReference type="EMBL" id="KKM15996.1"/>
    </source>
</evidence>
<name>A0A0F9HKX6_9ZZZZ</name>
<dbReference type="AlphaFoldDB" id="A0A0F9HKX6"/>
<accession>A0A0F9HKX6</accession>
<dbReference type="EMBL" id="LAZR01014776">
    <property type="protein sequence ID" value="KKM15996.1"/>
    <property type="molecule type" value="Genomic_DNA"/>
</dbReference>
<reference evidence="2" key="1">
    <citation type="journal article" date="2015" name="Nature">
        <title>Complex archaea that bridge the gap between prokaryotes and eukaryotes.</title>
        <authorList>
            <person name="Spang A."/>
            <person name="Saw J.H."/>
            <person name="Jorgensen S.L."/>
            <person name="Zaremba-Niedzwiedzka K."/>
            <person name="Martijn J."/>
            <person name="Lind A.E."/>
            <person name="van Eijk R."/>
            <person name="Schleper C."/>
            <person name="Guy L."/>
            <person name="Ettema T.J."/>
        </authorList>
    </citation>
    <scope>NUCLEOTIDE SEQUENCE</scope>
</reference>
<feature type="domain" description="Adenylyltransferase SoFic-like C-terminal" evidence="1">
    <location>
        <begin position="13"/>
        <end position="50"/>
    </location>
</feature>
<comment type="caution">
    <text evidence="2">The sequence shown here is derived from an EMBL/GenBank/DDBJ whole genome shotgun (WGS) entry which is preliminary data.</text>
</comment>